<reference evidence="2 3" key="1">
    <citation type="submission" date="2017-11" db="EMBL/GenBank/DDBJ databases">
        <title>De-novo sequencing of pomegranate (Punica granatum L.) genome.</title>
        <authorList>
            <person name="Akparov Z."/>
            <person name="Amiraslanov A."/>
            <person name="Hajiyeva S."/>
            <person name="Abbasov M."/>
            <person name="Kaur K."/>
            <person name="Hamwieh A."/>
            <person name="Solovyev V."/>
            <person name="Salamov A."/>
            <person name="Braich B."/>
            <person name="Kosarev P."/>
            <person name="Mahmoud A."/>
            <person name="Hajiyev E."/>
            <person name="Babayeva S."/>
            <person name="Izzatullayeva V."/>
            <person name="Mammadov A."/>
            <person name="Mammadov A."/>
            <person name="Sharifova S."/>
            <person name="Ojaghi J."/>
            <person name="Eynullazada K."/>
            <person name="Bayramov B."/>
            <person name="Abdulazimova A."/>
            <person name="Shahmuradov I."/>
        </authorList>
    </citation>
    <scope>NUCLEOTIDE SEQUENCE [LARGE SCALE GENOMIC DNA]</scope>
    <source>
        <strain evidence="3">cv. AG2017</strain>
        <tissue evidence="2">Leaf</tissue>
    </source>
</reference>
<feature type="compositionally biased region" description="Basic and acidic residues" evidence="1">
    <location>
        <begin position="17"/>
        <end position="29"/>
    </location>
</feature>
<name>A0A2I0H959_PUNGR</name>
<proteinExistence type="predicted"/>
<evidence type="ECO:0000313" key="3">
    <source>
        <dbReference type="Proteomes" id="UP000233551"/>
    </source>
</evidence>
<comment type="caution">
    <text evidence="2">The sequence shown here is derived from an EMBL/GenBank/DDBJ whole genome shotgun (WGS) entry which is preliminary data.</text>
</comment>
<organism evidence="2 3">
    <name type="scientific">Punica granatum</name>
    <name type="common">Pomegranate</name>
    <dbReference type="NCBI Taxonomy" id="22663"/>
    <lineage>
        <taxon>Eukaryota</taxon>
        <taxon>Viridiplantae</taxon>
        <taxon>Streptophyta</taxon>
        <taxon>Embryophyta</taxon>
        <taxon>Tracheophyta</taxon>
        <taxon>Spermatophyta</taxon>
        <taxon>Magnoliopsida</taxon>
        <taxon>eudicotyledons</taxon>
        <taxon>Gunneridae</taxon>
        <taxon>Pentapetalae</taxon>
        <taxon>rosids</taxon>
        <taxon>malvids</taxon>
        <taxon>Myrtales</taxon>
        <taxon>Lythraceae</taxon>
        <taxon>Punica</taxon>
    </lineage>
</organism>
<keyword evidence="3" id="KW-1185">Reference proteome</keyword>
<dbReference type="EMBL" id="PGOL01041512">
    <property type="protein sequence ID" value="PKI04112.1"/>
    <property type="molecule type" value="Genomic_DNA"/>
</dbReference>
<dbReference type="Proteomes" id="UP000233551">
    <property type="component" value="Unassembled WGS sequence"/>
</dbReference>
<feature type="compositionally biased region" description="Polar residues" evidence="1">
    <location>
        <begin position="32"/>
        <end position="41"/>
    </location>
</feature>
<protein>
    <submittedName>
        <fullName evidence="2">Uncharacterized protein</fullName>
    </submittedName>
</protein>
<accession>A0A2I0H959</accession>
<dbReference type="AlphaFoldDB" id="A0A2I0H959"/>
<evidence type="ECO:0000313" key="2">
    <source>
        <dbReference type="EMBL" id="PKI04112.1"/>
    </source>
</evidence>
<feature type="region of interest" description="Disordered" evidence="1">
    <location>
        <begin position="15"/>
        <end position="97"/>
    </location>
</feature>
<gene>
    <name evidence="2" type="ORF">CRG98_049628</name>
</gene>
<sequence>MEALLARVDARTVPMDRSIESRQPYDHGMSRNCGSPPSQSLGEHPYISRPGNQTTRRLAGHSRRGGPPTLPHLVGRLYTHDPRKIPTDSGDPPSAGR</sequence>
<evidence type="ECO:0000256" key="1">
    <source>
        <dbReference type="SAM" id="MobiDB-lite"/>
    </source>
</evidence>